<feature type="binding site" evidence="6">
    <location>
        <position position="213"/>
    </location>
    <ligand>
        <name>a divalent metal cation</name>
        <dbReference type="ChEBI" id="CHEBI:60240"/>
        <label>2</label>
        <note>catalytic</note>
    </ligand>
</feature>
<evidence type="ECO:0000313" key="10">
    <source>
        <dbReference type="Proteomes" id="UP001500928"/>
    </source>
</evidence>
<evidence type="ECO:0000256" key="1">
    <source>
        <dbReference type="ARBA" id="ARBA00002521"/>
    </source>
</evidence>
<evidence type="ECO:0000256" key="3">
    <source>
        <dbReference type="ARBA" id="ARBA00022670"/>
    </source>
</evidence>
<dbReference type="SUPFAM" id="SSF55920">
    <property type="entry name" value="Creatinase/aminopeptidase"/>
    <property type="match status" value="1"/>
</dbReference>
<dbReference type="Gene3D" id="3.90.230.10">
    <property type="entry name" value="Creatinase/methionine aminopeptidase superfamily"/>
    <property type="match status" value="1"/>
</dbReference>
<dbReference type="HAMAP" id="MF_01974">
    <property type="entry name" value="MetAP_1"/>
    <property type="match status" value="1"/>
</dbReference>
<gene>
    <name evidence="9" type="primary">map_3</name>
    <name evidence="6" type="synonym">map</name>
    <name evidence="9" type="ORF">GCM10023200_41470</name>
</gene>
<keyword evidence="3 6" id="KW-0645">Protease</keyword>
<comment type="subunit">
    <text evidence="6">Monomer.</text>
</comment>
<name>A0ABP9BU16_9PSEU</name>
<keyword evidence="4 6" id="KW-0479">Metal-binding</keyword>
<dbReference type="EMBL" id="BAABHO010000037">
    <property type="protein sequence ID" value="GAA4800335.1"/>
    <property type="molecule type" value="Genomic_DNA"/>
</dbReference>
<proteinExistence type="inferred from homology"/>
<comment type="cofactor">
    <cofactor evidence="6">
        <name>Co(2+)</name>
        <dbReference type="ChEBI" id="CHEBI:48828"/>
    </cofactor>
    <cofactor evidence="6">
        <name>Zn(2+)</name>
        <dbReference type="ChEBI" id="CHEBI:29105"/>
    </cofactor>
    <cofactor evidence="6">
        <name>Mn(2+)</name>
        <dbReference type="ChEBI" id="CHEBI:29035"/>
    </cofactor>
    <cofactor evidence="6">
        <name>Fe(2+)</name>
        <dbReference type="ChEBI" id="CHEBI:29033"/>
    </cofactor>
    <text evidence="6">Binds 2 divalent metal cations per subunit. Has a high-affinity and a low affinity metal-binding site. The true nature of the physiological cofactor is under debate. The enzyme is active with cobalt, zinc, manganese or divalent iron ions. Most likely, methionine aminopeptidases function as mononuclear Fe(2+)-metalloproteases under physiological conditions, and the catalytically relevant metal-binding site has been assigned to the histidine-containing high-affinity site.</text>
</comment>
<comment type="catalytic activity">
    <reaction evidence="6 7">
        <text>Release of N-terminal amino acids, preferentially methionine, from peptides and arylamides.</text>
        <dbReference type="EC" id="3.4.11.18"/>
    </reaction>
</comment>
<feature type="binding site" evidence="6">
    <location>
        <position position="245"/>
    </location>
    <ligand>
        <name>a divalent metal cation</name>
        <dbReference type="ChEBI" id="CHEBI:60240"/>
        <label>2</label>
        <note>catalytic</note>
    </ligand>
</feature>
<reference evidence="10" key="1">
    <citation type="journal article" date="2019" name="Int. J. Syst. Evol. Microbiol.">
        <title>The Global Catalogue of Microorganisms (GCM) 10K type strain sequencing project: providing services to taxonomists for standard genome sequencing and annotation.</title>
        <authorList>
            <consortium name="The Broad Institute Genomics Platform"/>
            <consortium name="The Broad Institute Genome Sequencing Center for Infectious Disease"/>
            <person name="Wu L."/>
            <person name="Ma J."/>
        </authorList>
    </citation>
    <scope>NUCLEOTIDE SEQUENCE [LARGE SCALE GENOMIC DNA]</scope>
    <source>
        <strain evidence="10">JCM 17979</strain>
    </source>
</reference>
<dbReference type="PANTHER" id="PTHR43330">
    <property type="entry name" value="METHIONINE AMINOPEPTIDASE"/>
    <property type="match status" value="1"/>
</dbReference>
<feature type="binding site" evidence="6">
    <location>
        <position position="116"/>
    </location>
    <ligand>
        <name>a divalent metal cation</name>
        <dbReference type="ChEBI" id="CHEBI:60240"/>
        <label>1</label>
    </ligand>
</feature>
<dbReference type="EC" id="3.4.11.18" evidence="6 7"/>
<comment type="similarity">
    <text evidence="6">Belongs to the peptidase M24A family. Methionine aminopeptidase type 1 subfamily.</text>
</comment>
<dbReference type="RefSeq" id="WP_345419601.1">
    <property type="nucleotide sequence ID" value="NZ_BAABHO010000037.1"/>
</dbReference>
<comment type="function">
    <text evidence="1 6">Removes the N-terminal methionine from nascent proteins. The N-terminal methionine is often cleaved when the second residue in the primary sequence is small and uncharged (Met-Ala-, Cys, Gly, Pro, Ser, Thr, or Val). Requires deformylation of the N(alpha)-formylated initiator methionine before it can be hydrolyzed.</text>
</comment>
<feature type="domain" description="Peptidase M24" evidence="8">
    <location>
        <begin position="17"/>
        <end position="252"/>
    </location>
</feature>
<dbReference type="InterPro" id="IPR000994">
    <property type="entry name" value="Pept_M24"/>
</dbReference>
<dbReference type="GO" id="GO:0004177">
    <property type="term" value="F:aminopeptidase activity"/>
    <property type="evidence" value="ECO:0007669"/>
    <property type="project" value="UniProtKB-KW"/>
</dbReference>
<dbReference type="NCBIfam" id="TIGR00500">
    <property type="entry name" value="met_pdase_I"/>
    <property type="match status" value="1"/>
</dbReference>
<feature type="binding site" evidence="6">
    <location>
        <position position="116"/>
    </location>
    <ligand>
        <name>a divalent metal cation</name>
        <dbReference type="ChEBI" id="CHEBI:60240"/>
        <label>2</label>
        <note>catalytic</note>
    </ligand>
</feature>
<protein>
    <recommendedName>
        <fullName evidence="6 7">Methionine aminopeptidase</fullName>
        <shortName evidence="6">MAP</shortName>
        <shortName evidence="6">MetAP</shortName>
        <ecNumber evidence="6 7">3.4.11.18</ecNumber>
    </recommendedName>
    <alternativeName>
        <fullName evidence="6">Peptidase M</fullName>
    </alternativeName>
</protein>
<feature type="binding site" evidence="6">
    <location>
        <position position="245"/>
    </location>
    <ligand>
        <name>a divalent metal cation</name>
        <dbReference type="ChEBI" id="CHEBI:60240"/>
        <label>1</label>
    </ligand>
</feature>
<evidence type="ECO:0000256" key="2">
    <source>
        <dbReference type="ARBA" id="ARBA00022438"/>
    </source>
</evidence>
<comment type="caution">
    <text evidence="9">The sequence shown here is derived from an EMBL/GenBank/DDBJ whole genome shotgun (WGS) entry which is preliminary data.</text>
</comment>
<evidence type="ECO:0000256" key="5">
    <source>
        <dbReference type="ARBA" id="ARBA00022801"/>
    </source>
</evidence>
<feature type="binding site" evidence="6">
    <location>
        <position position="105"/>
    </location>
    <ligand>
        <name>a divalent metal cation</name>
        <dbReference type="ChEBI" id="CHEBI:60240"/>
        <label>1</label>
    </ligand>
</feature>
<dbReference type="PANTHER" id="PTHR43330:SF27">
    <property type="entry name" value="METHIONINE AMINOPEPTIDASE"/>
    <property type="match status" value="1"/>
</dbReference>
<keyword evidence="10" id="KW-1185">Reference proteome</keyword>
<keyword evidence="5 6" id="KW-0378">Hydrolase</keyword>
<dbReference type="InterPro" id="IPR001714">
    <property type="entry name" value="Pept_M24_MAP"/>
</dbReference>
<feature type="binding site" evidence="6">
    <location>
        <position position="187"/>
    </location>
    <ligand>
        <name>substrate</name>
    </ligand>
</feature>
<dbReference type="PRINTS" id="PR00599">
    <property type="entry name" value="MAPEPTIDASE"/>
</dbReference>
<dbReference type="Proteomes" id="UP001500928">
    <property type="component" value="Unassembled WGS sequence"/>
</dbReference>
<dbReference type="Pfam" id="PF00557">
    <property type="entry name" value="Peptidase_M24"/>
    <property type="match status" value="1"/>
</dbReference>
<evidence type="ECO:0000256" key="4">
    <source>
        <dbReference type="ARBA" id="ARBA00022723"/>
    </source>
</evidence>
<evidence type="ECO:0000256" key="6">
    <source>
        <dbReference type="HAMAP-Rule" id="MF_01974"/>
    </source>
</evidence>
<organism evidence="9 10">
    <name type="scientific">Actinomycetospora chlora</name>
    <dbReference type="NCBI Taxonomy" id="663608"/>
    <lineage>
        <taxon>Bacteria</taxon>
        <taxon>Bacillati</taxon>
        <taxon>Actinomycetota</taxon>
        <taxon>Actinomycetes</taxon>
        <taxon>Pseudonocardiales</taxon>
        <taxon>Pseudonocardiaceae</taxon>
        <taxon>Actinomycetospora</taxon>
    </lineage>
</organism>
<keyword evidence="2 6" id="KW-0031">Aminopeptidase</keyword>
<feature type="binding site" evidence="6">
    <location>
        <position position="180"/>
    </location>
    <ligand>
        <name>a divalent metal cation</name>
        <dbReference type="ChEBI" id="CHEBI:60240"/>
        <label>2</label>
        <note>catalytic</note>
    </ligand>
</feature>
<dbReference type="InterPro" id="IPR002467">
    <property type="entry name" value="Pept_M24A_MAP1"/>
</dbReference>
<dbReference type="CDD" id="cd01086">
    <property type="entry name" value="MetAP1"/>
    <property type="match status" value="1"/>
</dbReference>
<evidence type="ECO:0000313" key="9">
    <source>
        <dbReference type="EMBL" id="GAA4800335.1"/>
    </source>
</evidence>
<sequence length="261" mass="26967">MLRRAEIELKTTGEVDAMREAGRVVARCLDAVREAAAPGTSLKELDDVAHDVMRAAGAVPAFLDYHPHFAPSPFPGVICASVNDAVVHAIPGPYRLAEGDLLSVDCGAFLDGWCGDAAFSAVVGAEPDPDDLALIATTERALHAGIAAARPGGRLGDIGAAVSGVAREHGYGMLADHGGHGIGRAMHEAPHVPNEGRGGRGMRLRAGLVIAIEPMLHAGGGDDYVHDADGWTLRTADGSRAAHAEHTVAITDAGPRVLTLL</sequence>
<evidence type="ECO:0000259" key="8">
    <source>
        <dbReference type="Pfam" id="PF00557"/>
    </source>
</evidence>
<evidence type="ECO:0000256" key="7">
    <source>
        <dbReference type="RuleBase" id="RU003653"/>
    </source>
</evidence>
<feature type="binding site" evidence="6">
    <location>
        <position position="88"/>
    </location>
    <ligand>
        <name>substrate</name>
    </ligand>
</feature>
<dbReference type="InterPro" id="IPR036005">
    <property type="entry name" value="Creatinase/aminopeptidase-like"/>
</dbReference>
<accession>A0ABP9BU16</accession>